<evidence type="ECO:0000313" key="3">
    <source>
        <dbReference type="Proteomes" id="UP000886520"/>
    </source>
</evidence>
<comment type="caution">
    <text evidence="2">The sequence shown here is derived from an EMBL/GenBank/DDBJ whole genome shotgun (WGS) entry which is preliminary data.</text>
</comment>
<gene>
    <name evidence="2" type="ORF">GOP47_0009508</name>
</gene>
<feature type="chain" id="PRO_5039458145" evidence="1">
    <location>
        <begin position="26"/>
        <end position="117"/>
    </location>
</feature>
<keyword evidence="1" id="KW-0732">Signal</keyword>
<feature type="signal peptide" evidence="1">
    <location>
        <begin position="1"/>
        <end position="25"/>
    </location>
</feature>
<evidence type="ECO:0000256" key="1">
    <source>
        <dbReference type="SAM" id="SignalP"/>
    </source>
</evidence>
<dbReference type="AlphaFoldDB" id="A0A9D4UXX3"/>
<sequence length="117" mass="12316">MAKASGLTICLVLALVITFCPQGPACPQVADAAAATIIPNGAMRRMLQLQDDDIVATPCNGYICTTEFYNTAYVTCKSNEGQLTAYANCCVLKTCKPDVSGCTLHLKDNAGTVACNF</sequence>
<dbReference type="Proteomes" id="UP000886520">
    <property type="component" value="Chromosome 9"/>
</dbReference>
<evidence type="ECO:0000313" key="2">
    <source>
        <dbReference type="EMBL" id="KAI5075432.1"/>
    </source>
</evidence>
<reference evidence="2" key="1">
    <citation type="submission" date="2021-01" db="EMBL/GenBank/DDBJ databases">
        <title>Adiantum capillus-veneris genome.</title>
        <authorList>
            <person name="Fang Y."/>
            <person name="Liao Q."/>
        </authorList>
    </citation>
    <scope>NUCLEOTIDE SEQUENCE</scope>
    <source>
        <strain evidence="2">H3</strain>
        <tissue evidence="2">Leaf</tissue>
    </source>
</reference>
<dbReference type="EMBL" id="JABFUD020000009">
    <property type="protein sequence ID" value="KAI5075432.1"/>
    <property type="molecule type" value="Genomic_DNA"/>
</dbReference>
<accession>A0A9D4UXX3</accession>
<organism evidence="2 3">
    <name type="scientific">Adiantum capillus-veneris</name>
    <name type="common">Maidenhair fern</name>
    <dbReference type="NCBI Taxonomy" id="13818"/>
    <lineage>
        <taxon>Eukaryota</taxon>
        <taxon>Viridiplantae</taxon>
        <taxon>Streptophyta</taxon>
        <taxon>Embryophyta</taxon>
        <taxon>Tracheophyta</taxon>
        <taxon>Polypodiopsida</taxon>
        <taxon>Polypodiidae</taxon>
        <taxon>Polypodiales</taxon>
        <taxon>Pteridineae</taxon>
        <taxon>Pteridaceae</taxon>
        <taxon>Vittarioideae</taxon>
        <taxon>Adiantum</taxon>
    </lineage>
</organism>
<proteinExistence type="predicted"/>
<name>A0A9D4UXX3_ADICA</name>
<protein>
    <submittedName>
        <fullName evidence="2">Uncharacterized protein</fullName>
    </submittedName>
</protein>
<keyword evidence="3" id="KW-1185">Reference proteome</keyword>